<evidence type="ECO:0000256" key="1">
    <source>
        <dbReference type="SAM" id="SignalP"/>
    </source>
</evidence>
<dbReference type="InterPro" id="IPR032675">
    <property type="entry name" value="LRR_dom_sf"/>
</dbReference>
<evidence type="ECO:0000259" key="2">
    <source>
        <dbReference type="Pfam" id="PF24758"/>
    </source>
</evidence>
<reference evidence="3" key="1">
    <citation type="submission" date="2022-02" db="EMBL/GenBank/DDBJ databases">
        <authorList>
            <person name="Henning P.M."/>
            <person name="McCubbin A.G."/>
            <person name="Shore J.S."/>
        </authorList>
    </citation>
    <scope>NUCLEOTIDE SEQUENCE</scope>
    <source>
        <strain evidence="3">F60SS</strain>
        <tissue evidence="3">Leaves</tissue>
    </source>
</reference>
<dbReference type="EMBL" id="JAKUCV010007817">
    <property type="protein sequence ID" value="KAJ4821899.1"/>
    <property type="molecule type" value="Genomic_DNA"/>
</dbReference>
<organism evidence="3 4">
    <name type="scientific">Turnera subulata</name>
    <dbReference type="NCBI Taxonomy" id="218843"/>
    <lineage>
        <taxon>Eukaryota</taxon>
        <taxon>Viridiplantae</taxon>
        <taxon>Streptophyta</taxon>
        <taxon>Embryophyta</taxon>
        <taxon>Tracheophyta</taxon>
        <taxon>Spermatophyta</taxon>
        <taxon>Magnoliopsida</taxon>
        <taxon>eudicotyledons</taxon>
        <taxon>Gunneridae</taxon>
        <taxon>Pentapetalae</taxon>
        <taxon>rosids</taxon>
        <taxon>fabids</taxon>
        <taxon>Malpighiales</taxon>
        <taxon>Passifloraceae</taxon>
        <taxon>Turnera</taxon>
    </lineage>
</organism>
<feature type="domain" description="F-box/LRR-repeat protein 15/At3g58940/PEG3-like LRR" evidence="2">
    <location>
        <begin position="117"/>
        <end position="234"/>
    </location>
</feature>
<dbReference type="SUPFAM" id="SSF52047">
    <property type="entry name" value="RNI-like"/>
    <property type="match status" value="1"/>
</dbReference>
<evidence type="ECO:0000313" key="4">
    <source>
        <dbReference type="Proteomes" id="UP001141552"/>
    </source>
</evidence>
<dbReference type="InterPro" id="IPR055411">
    <property type="entry name" value="LRR_FXL15/At3g58940/PEG3-like"/>
</dbReference>
<dbReference type="Gene3D" id="3.80.10.10">
    <property type="entry name" value="Ribonuclease Inhibitor"/>
    <property type="match status" value="1"/>
</dbReference>
<dbReference type="InterPro" id="IPR053772">
    <property type="entry name" value="At1g61320/At1g61330-like"/>
</dbReference>
<name>A0A9Q0EY75_9ROSI</name>
<feature type="signal peptide" evidence="1">
    <location>
        <begin position="1"/>
        <end position="24"/>
    </location>
</feature>
<reference evidence="3" key="2">
    <citation type="journal article" date="2023" name="Plants (Basel)">
        <title>Annotation of the Turnera subulata (Passifloraceae) Draft Genome Reveals the S-Locus Evolved after the Divergence of Turneroideae from Passifloroideae in a Stepwise Manner.</title>
        <authorList>
            <person name="Henning P.M."/>
            <person name="Roalson E.H."/>
            <person name="Mir W."/>
            <person name="McCubbin A.G."/>
            <person name="Shore J.S."/>
        </authorList>
    </citation>
    <scope>NUCLEOTIDE SEQUENCE</scope>
    <source>
        <strain evidence="3">F60SS</strain>
    </source>
</reference>
<dbReference type="Proteomes" id="UP001141552">
    <property type="component" value="Unassembled WGS sequence"/>
</dbReference>
<comment type="caution">
    <text evidence="3">The sequence shown here is derived from an EMBL/GenBank/DDBJ whole genome shotgun (WGS) entry which is preliminary data.</text>
</comment>
<keyword evidence="4" id="KW-1185">Reference proteome</keyword>
<protein>
    <recommendedName>
        <fullName evidence="2">F-box/LRR-repeat protein 15/At3g58940/PEG3-like LRR domain-containing protein</fullName>
    </recommendedName>
</protein>
<dbReference type="AlphaFoldDB" id="A0A9Q0EY75"/>
<dbReference type="PANTHER" id="PTHR34145:SF28">
    <property type="entry name" value="F-BOX DOMAIN-CONTAINING PROTEIN"/>
    <property type="match status" value="1"/>
</dbReference>
<keyword evidence="1" id="KW-0732">Signal</keyword>
<accession>A0A9Q0EY75</accession>
<evidence type="ECO:0000313" key="3">
    <source>
        <dbReference type="EMBL" id="KAJ4821899.1"/>
    </source>
</evidence>
<proteinExistence type="predicted"/>
<dbReference type="Pfam" id="PF24758">
    <property type="entry name" value="LRR_At5g56370"/>
    <property type="match status" value="1"/>
</dbReference>
<dbReference type="OrthoDB" id="1939276at2759"/>
<sequence>MEITMKRLILLVWAKLGSLWCGNGDLDQVDLDLNLCRYHDCRIPDPLDSDDYLKFTDFVHQVLLLHQRSNIQRLHLSLRGLFHAIQACRRMPPDLRRHGEEVLKREKDLADMCIHFAMRKEVKNLVLDFVACYWTDANIYQRGMYKVSDCLFSCDSLQQLSLIYCQIVASAGQICLKSLQTLYLRHVRSDDSTIENLVSGCPSLENLSLIRCYGLQNLNFGSPSLKYLKIFHEIDRKISGPNFSILGLPSVSNILRRSPFLEMLEIQVHPELGGSDWHSVEIHPGGIRDELEVPTSIVPKHMVGKKKIIPKVRGREDGGSFKFVSNHLRIVRIYCWGMNYEDPAMDYELVRLVGFLLMAARKLEKIVISPTPTFNYKKIFRSLPAASPRAVIFV</sequence>
<gene>
    <name evidence="3" type="ORF">Tsubulata_032185</name>
</gene>
<dbReference type="PANTHER" id="PTHR34145">
    <property type="entry name" value="OS02G0105600 PROTEIN"/>
    <property type="match status" value="1"/>
</dbReference>
<feature type="chain" id="PRO_5040298421" description="F-box/LRR-repeat protein 15/At3g58940/PEG3-like LRR domain-containing protein" evidence="1">
    <location>
        <begin position="25"/>
        <end position="394"/>
    </location>
</feature>